<gene>
    <name evidence="6" type="ORF">QLQ84_08310</name>
</gene>
<dbReference type="PANTHER" id="PTHR30126:SF77">
    <property type="entry name" value="TRANSCRIPTIONAL REGULATORY PROTEIN"/>
    <property type="match status" value="1"/>
</dbReference>
<dbReference type="InterPro" id="IPR000847">
    <property type="entry name" value="LysR_HTH_N"/>
</dbReference>
<dbReference type="SUPFAM" id="SSF46785">
    <property type="entry name" value="Winged helix' DNA-binding domain"/>
    <property type="match status" value="1"/>
</dbReference>
<evidence type="ECO:0000256" key="1">
    <source>
        <dbReference type="ARBA" id="ARBA00009437"/>
    </source>
</evidence>
<evidence type="ECO:0000313" key="6">
    <source>
        <dbReference type="EMBL" id="MDI5933795.1"/>
    </source>
</evidence>
<evidence type="ECO:0000313" key="7">
    <source>
        <dbReference type="Proteomes" id="UP001244242"/>
    </source>
</evidence>
<dbReference type="InterPro" id="IPR036388">
    <property type="entry name" value="WH-like_DNA-bd_sf"/>
</dbReference>
<proteinExistence type="inferred from homology"/>
<comment type="similarity">
    <text evidence="1">Belongs to the LysR transcriptional regulatory family.</text>
</comment>
<dbReference type="InterPro" id="IPR036390">
    <property type="entry name" value="WH_DNA-bd_sf"/>
</dbReference>
<keyword evidence="4" id="KW-0804">Transcription</keyword>
<evidence type="ECO:0000256" key="4">
    <source>
        <dbReference type="ARBA" id="ARBA00023163"/>
    </source>
</evidence>
<keyword evidence="3" id="KW-0238">DNA-binding</keyword>
<keyword evidence="2" id="KW-0805">Transcription regulation</keyword>
<dbReference type="SUPFAM" id="SSF53850">
    <property type="entry name" value="Periplasmic binding protein-like II"/>
    <property type="match status" value="1"/>
</dbReference>
<evidence type="ECO:0000256" key="2">
    <source>
        <dbReference type="ARBA" id="ARBA00023015"/>
    </source>
</evidence>
<evidence type="ECO:0000256" key="3">
    <source>
        <dbReference type="ARBA" id="ARBA00023125"/>
    </source>
</evidence>
<dbReference type="Proteomes" id="UP001244242">
    <property type="component" value="Unassembled WGS sequence"/>
</dbReference>
<organism evidence="6 7">
    <name type="scientific">Halomonas kalidii</name>
    <dbReference type="NCBI Taxonomy" id="3043293"/>
    <lineage>
        <taxon>Bacteria</taxon>
        <taxon>Pseudomonadati</taxon>
        <taxon>Pseudomonadota</taxon>
        <taxon>Gammaproteobacteria</taxon>
        <taxon>Oceanospirillales</taxon>
        <taxon>Halomonadaceae</taxon>
        <taxon>Halomonas</taxon>
    </lineage>
</organism>
<dbReference type="CDD" id="cd05466">
    <property type="entry name" value="PBP2_LTTR_substrate"/>
    <property type="match status" value="1"/>
</dbReference>
<dbReference type="PRINTS" id="PR00039">
    <property type="entry name" value="HTHLYSR"/>
</dbReference>
<dbReference type="EMBL" id="JASCQO010000035">
    <property type="protein sequence ID" value="MDI5933795.1"/>
    <property type="molecule type" value="Genomic_DNA"/>
</dbReference>
<dbReference type="RefSeq" id="WP_282721296.1">
    <property type="nucleotide sequence ID" value="NZ_JASCQO010000035.1"/>
</dbReference>
<accession>A0ABT6VIH8</accession>
<dbReference type="Pfam" id="PF03466">
    <property type="entry name" value="LysR_substrate"/>
    <property type="match status" value="1"/>
</dbReference>
<dbReference type="Pfam" id="PF00126">
    <property type="entry name" value="HTH_1"/>
    <property type="match status" value="1"/>
</dbReference>
<dbReference type="PROSITE" id="PS50931">
    <property type="entry name" value="HTH_LYSR"/>
    <property type="match status" value="1"/>
</dbReference>
<comment type="caution">
    <text evidence="6">The sequence shown here is derived from an EMBL/GenBank/DDBJ whole genome shotgun (WGS) entry which is preliminary data.</text>
</comment>
<dbReference type="PANTHER" id="PTHR30126">
    <property type="entry name" value="HTH-TYPE TRANSCRIPTIONAL REGULATOR"/>
    <property type="match status" value="1"/>
</dbReference>
<name>A0ABT6VIH8_9GAMM</name>
<dbReference type="Gene3D" id="3.40.190.10">
    <property type="entry name" value="Periplasmic binding protein-like II"/>
    <property type="match status" value="2"/>
</dbReference>
<feature type="domain" description="HTH lysR-type" evidence="5">
    <location>
        <begin position="1"/>
        <end position="58"/>
    </location>
</feature>
<reference evidence="6 7" key="1">
    <citation type="submission" date="2023-04" db="EMBL/GenBank/DDBJ databases">
        <title>Halomonas strains isolated from rhizosphere soil.</title>
        <authorList>
            <person name="Xu L."/>
            <person name="Sun J.-Q."/>
        </authorList>
    </citation>
    <scope>NUCLEOTIDE SEQUENCE [LARGE SCALE GENOMIC DNA]</scope>
    <source>
        <strain evidence="6 7">LN1S58</strain>
    </source>
</reference>
<sequence length="305" mass="33439">MKLQQLETFFWVVRLGSFAAAATRLHATQSTISMRIRELEKSLGVELFDRSQRSAKLTPKGSELMGYAERLLDMATELEHRISAPDAIAGEVRLGVAEVVSITWLPELVKLISKTYPRVRLEINEGLTSELMSGMQDGSIDLVLAPGHVPTQNASARSLGVVEFAWMASPELGLGGRAYTPRKLAELPIIGLKSGSYHYSGIHDWFRRENVRCSYLAQCKSMAVAASMTVAGLGISFLPIRCYQREIDCGKLEIVKTISPLPAVEFISALSLGELNPLATSVAVLAEQVTDFDRCIGDKAQPLSW</sequence>
<dbReference type="InterPro" id="IPR005119">
    <property type="entry name" value="LysR_subst-bd"/>
</dbReference>
<protein>
    <submittedName>
        <fullName evidence="6">LysR family transcriptional regulator</fullName>
    </submittedName>
</protein>
<dbReference type="Gene3D" id="1.10.10.10">
    <property type="entry name" value="Winged helix-like DNA-binding domain superfamily/Winged helix DNA-binding domain"/>
    <property type="match status" value="1"/>
</dbReference>
<keyword evidence="7" id="KW-1185">Reference proteome</keyword>
<evidence type="ECO:0000259" key="5">
    <source>
        <dbReference type="PROSITE" id="PS50931"/>
    </source>
</evidence>